<dbReference type="Proteomes" id="UP000447355">
    <property type="component" value="Unassembled WGS sequence"/>
</dbReference>
<reference evidence="5" key="1">
    <citation type="submission" date="2019-12" db="EMBL/GenBank/DDBJ databases">
        <title>Novel species isolated from a subtropical stream in China.</title>
        <authorList>
            <person name="Lu H."/>
        </authorList>
    </citation>
    <scope>NUCLEOTIDE SEQUENCE [LARGE SCALE GENOMIC DNA]</scope>
    <source>
        <strain evidence="5">FT81W</strain>
    </source>
</reference>
<dbReference type="EMBL" id="WWCX01000218">
    <property type="protein sequence ID" value="MYM99152.1"/>
    <property type="molecule type" value="Genomic_DNA"/>
</dbReference>
<proteinExistence type="predicted"/>
<evidence type="ECO:0000256" key="3">
    <source>
        <dbReference type="SAM" id="SignalP"/>
    </source>
</evidence>
<dbReference type="SUPFAM" id="SSF56925">
    <property type="entry name" value="OMPA-like"/>
    <property type="match status" value="1"/>
</dbReference>
<dbReference type="Pfam" id="PF13505">
    <property type="entry name" value="OMP_b-brl"/>
    <property type="match status" value="1"/>
</dbReference>
<feature type="signal peptide" evidence="3">
    <location>
        <begin position="1"/>
        <end position="22"/>
    </location>
</feature>
<feature type="domain" description="Outer membrane protein beta-barrel" evidence="4">
    <location>
        <begin position="8"/>
        <end position="175"/>
    </location>
</feature>
<evidence type="ECO:0000313" key="5">
    <source>
        <dbReference type="EMBL" id="MYM99152.1"/>
    </source>
</evidence>
<evidence type="ECO:0000259" key="4">
    <source>
        <dbReference type="Pfam" id="PF13505"/>
    </source>
</evidence>
<organism evidence="5 6">
    <name type="scientific">Duganella vulcania</name>
    <dbReference type="NCBI Taxonomy" id="2692166"/>
    <lineage>
        <taxon>Bacteria</taxon>
        <taxon>Pseudomonadati</taxon>
        <taxon>Pseudomonadota</taxon>
        <taxon>Betaproteobacteria</taxon>
        <taxon>Burkholderiales</taxon>
        <taxon>Oxalobacteraceae</taxon>
        <taxon>Telluria group</taxon>
        <taxon>Duganella</taxon>
    </lineage>
</organism>
<dbReference type="Gene3D" id="2.40.160.20">
    <property type="match status" value="1"/>
</dbReference>
<dbReference type="GO" id="GO:0009279">
    <property type="term" value="C:cell outer membrane"/>
    <property type="evidence" value="ECO:0007669"/>
    <property type="project" value="UniProtKB-SubCell"/>
</dbReference>
<comment type="subcellular location">
    <subcellularLocation>
        <location evidence="1">Cell outer membrane</location>
    </subcellularLocation>
</comment>
<name>A0A845H0U4_9BURK</name>
<dbReference type="InterPro" id="IPR027385">
    <property type="entry name" value="Beta-barrel_OMP"/>
</dbReference>
<dbReference type="AlphaFoldDB" id="A0A845H0U4"/>
<keyword evidence="2 3" id="KW-0732">Signal</keyword>
<protein>
    <submittedName>
        <fullName evidence="5">Outer membrane beta-barrel protein</fullName>
    </submittedName>
</protein>
<gene>
    <name evidence="5" type="ORF">GTP90_35460</name>
</gene>
<accession>A0A845H0U4</accession>
<comment type="caution">
    <text evidence="5">The sequence shown here is derived from an EMBL/GenBank/DDBJ whole genome shotgun (WGS) entry which is preliminary data.</text>
</comment>
<evidence type="ECO:0000313" key="6">
    <source>
        <dbReference type="Proteomes" id="UP000447355"/>
    </source>
</evidence>
<evidence type="ECO:0000256" key="1">
    <source>
        <dbReference type="ARBA" id="ARBA00004442"/>
    </source>
</evidence>
<dbReference type="InterPro" id="IPR011250">
    <property type="entry name" value="OMP/PagP_B-barrel"/>
</dbReference>
<dbReference type="RefSeq" id="WP_161087890.1">
    <property type="nucleotide sequence ID" value="NZ_WWCX01000218.1"/>
</dbReference>
<sequence>MRSILCGAAALALLGAAAPAFAASFEPGVYVGVDMARASVSSKYADSSNDISLGAAAGYQYTPNFGFEVYTRSLSFSPFRGFLSEAGYYPDSHYGIALMGTLPLDSHFSLFGRAGVGRTTMKATRSSMGDRTDTDPMVGLGARYAFNRSWSVSLEGSYLTKSEVSLISFGVRYQF</sequence>
<feature type="chain" id="PRO_5032670766" evidence="3">
    <location>
        <begin position="23"/>
        <end position="175"/>
    </location>
</feature>
<evidence type="ECO:0000256" key="2">
    <source>
        <dbReference type="ARBA" id="ARBA00022729"/>
    </source>
</evidence>